<dbReference type="Pfam" id="PF00440">
    <property type="entry name" value="TetR_N"/>
    <property type="match status" value="1"/>
</dbReference>
<dbReference type="PANTHER" id="PTHR30055">
    <property type="entry name" value="HTH-TYPE TRANSCRIPTIONAL REGULATOR RUTR"/>
    <property type="match status" value="1"/>
</dbReference>
<protein>
    <submittedName>
        <fullName evidence="6">TetR/AcrR family transcriptional regulator</fullName>
    </submittedName>
</protein>
<accession>A0ABR7RPN3</accession>
<dbReference type="Gene3D" id="1.10.357.10">
    <property type="entry name" value="Tetracycline Repressor, domain 2"/>
    <property type="match status" value="1"/>
</dbReference>
<evidence type="ECO:0000256" key="3">
    <source>
        <dbReference type="ARBA" id="ARBA00023163"/>
    </source>
</evidence>
<dbReference type="InterPro" id="IPR050109">
    <property type="entry name" value="HTH-type_TetR-like_transc_reg"/>
</dbReference>
<proteinExistence type="predicted"/>
<dbReference type="RefSeq" id="WP_187785702.1">
    <property type="nucleotide sequence ID" value="NZ_JACTVA010000034.1"/>
</dbReference>
<name>A0ABR7RPN3_9PROT</name>
<evidence type="ECO:0000256" key="2">
    <source>
        <dbReference type="ARBA" id="ARBA00023125"/>
    </source>
</evidence>
<dbReference type="PROSITE" id="PS50977">
    <property type="entry name" value="HTH_TETR_2"/>
    <property type="match status" value="1"/>
</dbReference>
<feature type="domain" description="HTH tetR-type" evidence="5">
    <location>
        <begin position="11"/>
        <end position="71"/>
    </location>
</feature>
<evidence type="ECO:0000256" key="1">
    <source>
        <dbReference type="ARBA" id="ARBA00023015"/>
    </source>
</evidence>
<gene>
    <name evidence="6" type="ORF">IBL26_17010</name>
</gene>
<evidence type="ECO:0000313" key="6">
    <source>
        <dbReference type="EMBL" id="MBC9208551.1"/>
    </source>
</evidence>
<dbReference type="SUPFAM" id="SSF46689">
    <property type="entry name" value="Homeodomain-like"/>
    <property type="match status" value="1"/>
</dbReference>
<sequence>MSTAEASPRQQALRERLLLVAEQILATEGIGALRARDLARQAGCAVGAIYTAYPDIDALILAANARTLDAINEALAALPPPSPGPDGAARRMEELAEAYLDFALANRARWDSLFAHRIAGGQPKPLWYQERQLPMFRRLEELLAALCPRMAAEALPPLARTLFSAVHGIVLLGLEEKLVPTPLPLIRAELQRMVRAIATGLRASAAT</sequence>
<dbReference type="SUPFAM" id="SSF48498">
    <property type="entry name" value="Tetracyclin repressor-like, C-terminal domain"/>
    <property type="match status" value="1"/>
</dbReference>
<dbReference type="InterPro" id="IPR025996">
    <property type="entry name" value="MT1864/Rv1816-like_C"/>
</dbReference>
<dbReference type="InterPro" id="IPR009057">
    <property type="entry name" value="Homeodomain-like_sf"/>
</dbReference>
<keyword evidence="2 4" id="KW-0238">DNA-binding</keyword>
<dbReference type="InterPro" id="IPR036271">
    <property type="entry name" value="Tet_transcr_reg_TetR-rel_C_sf"/>
</dbReference>
<organism evidence="6 7">
    <name type="scientific">Teichococcus aerophilus</name>
    <dbReference type="NCBI Taxonomy" id="1224513"/>
    <lineage>
        <taxon>Bacteria</taxon>
        <taxon>Pseudomonadati</taxon>
        <taxon>Pseudomonadota</taxon>
        <taxon>Alphaproteobacteria</taxon>
        <taxon>Acetobacterales</taxon>
        <taxon>Roseomonadaceae</taxon>
        <taxon>Roseomonas</taxon>
    </lineage>
</organism>
<dbReference type="Pfam" id="PF13305">
    <property type="entry name" value="TetR_C_33"/>
    <property type="match status" value="1"/>
</dbReference>
<evidence type="ECO:0000259" key="5">
    <source>
        <dbReference type="PROSITE" id="PS50977"/>
    </source>
</evidence>
<keyword evidence="3" id="KW-0804">Transcription</keyword>
<keyword evidence="7" id="KW-1185">Reference proteome</keyword>
<dbReference type="PANTHER" id="PTHR30055:SF234">
    <property type="entry name" value="HTH-TYPE TRANSCRIPTIONAL REGULATOR BETI"/>
    <property type="match status" value="1"/>
</dbReference>
<dbReference type="EMBL" id="JACTVA010000034">
    <property type="protein sequence ID" value="MBC9208551.1"/>
    <property type="molecule type" value="Genomic_DNA"/>
</dbReference>
<dbReference type="InterPro" id="IPR001647">
    <property type="entry name" value="HTH_TetR"/>
</dbReference>
<dbReference type="Proteomes" id="UP000626026">
    <property type="component" value="Unassembled WGS sequence"/>
</dbReference>
<comment type="caution">
    <text evidence="6">The sequence shown here is derived from an EMBL/GenBank/DDBJ whole genome shotgun (WGS) entry which is preliminary data.</text>
</comment>
<evidence type="ECO:0000313" key="7">
    <source>
        <dbReference type="Proteomes" id="UP000626026"/>
    </source>
</evidence>
<evidence type="ECO:0000256" key="4">
    <source>
        <dbReference type="PROSITE-ProRule" id="PRU00335"/>
    </source>
</evidence>
<keyword evidence="1" id="KW-0805">Transcription regulation</keyword>
<feature type="DNA-binding region" description="H-T-H motif" evidence="4">
    <location>
        <begin position="34"/>
        <end position="53"/>
    </location>
</feature>
<reference evidence="6 7" key="1">
    <citation type="journal article" date="2013" name="Int. J. Syst. Evol. Microbiol.">
        <title>Roseomonas aerophila sp. nov., isolated from air.</title>
        <authorList>
            <person name="Kim S.J."/>
            <person name="Weon H.Y."/>
            <person name="Ahn J.H."/>
            <person name="Hong S.B."/>
            <person name="Seok S.J."/>
            <person name="Whang K.S."/>
            <person name="Kwon S.W."/>
        </authorList>
    </citation>
    <scope>NUCLEOTIDE SEQUENCE [LARGE SCALE GENOMIC DNA]</scope>
    <source>
        <strain evidence="6 7">NBRC 108923</strain>
    </source>
</reference>